<sequence>MTRQVGGQQGDGGQTIFPRPQDLGYGNGVAYLIQKDDGSGYDILYIDPKIAEDYNRQFMERLGKGGKREVQY</sequence>
<proteinExistence type="predicted"/>
<feature type="region of interest" description="Disordered" evidence="1">
    <location>
        <begin position="1"/>
        <end position="22"/>
    </location>
</feature>
<accession>A0A1F6AGA3</accession>
<dbReference type="Proteomes" id="UP000178759">
    <property type="component" value="Unassembled WGS sequence"/>
</dbReference>
<evidence type="ECO:0000313" key="2">
    <source>
        <dbReference type="EMBL" id="OGG23779.1"/>
    </source>
</evidence>
<comment type="caution">
    <text evidence="2">The sequence shown here is derived from an EMBL/GenBank/DDBJ whole genome shotgun (WGS) entry which is preliminary data.</text>
</comment>
<name>A0A1F6AGA3_9BACT</name>
<dbReference type="STRING" id="1798392.A3A79_01050"/>
<gene>
    <name evidence="2" type="ORF">A3A79_01050</name>
</gene>
<protein>
    <submittedName>
        <fullName evidence="2">Uncharacterized protein</fullName>
    </submittedName>
</protein>
<dbReference type="AlphaFoldDB" id="A0A1F6AGA3"/>
<reference evidence="2 3" key="1">
    <citation type="journal article" date="2016" name="Nat. Commun.">
        <title>Thousands of microbial genomes shed light on interconnected biogeochemical processes in an aquifer system.</title>
        <authorList>
            <person name="Anantharaman K."/>
            <person name="Brown C.T."/>
            <person name="Hug L.A."/>
            <person name="Sharon I."/>
            <person name="Castelle C.J."/>
            <person name="Probst A.J."/>
            <person name="Thomas B.C."/>
            <person name="Singh A."/>
            <person name="Wilkins M.J."/>
            <person name="Karaoz U."/>
            <person name="Brodie E.L."/>
            <person name="Williams K.H."/>
            <person name="Hubbard S.S."/>
            <person name="Banfield J.F."/>
        </authorList>
    </citation>
    <scope>NUCLEOTIDE SEQUENCE [LARGE SCALE GENOMIC DNA]</scope>
</reference>
<evidence type="ECO:0000313" key="3">
    <source>
        <dbReference type="Proteomes" id="UP000178759"/>
    </source>
</evidence>
<organism evidence="2 3">
    <name type="scientific">Candidatus Gottesmanbacteria bacterium RIFCSPLOWO2_01_FULL_43_11b</name>
    <dbReference type="NCBI Taxonomy" id="1798392"/>
    <lineage>
        <taxon>Bacteria</taxon>
        <taxon>Candidatus Gottesmaniibacteriota</taxon>
    </lineage>
</organism>
<dbReference type="EMBL" id="MFJV01000001">
    <property type="protein sequence ID" value="OGG23779.1"/>
    <property type="molecule type" value="Genomic_DNA"/>
</dbReference>
<evidence type="ECO:0000256" key="1">
    <source>
        <dbReference type="SAM" id="MobiDB-lite"/>
    </source>
</evidence>